<dbReference type="KEGG" id="rjg:CCGE525_25330"/>
<dbReference type="RefSeq" id="WP_120707099.1">
    <property type="nucleotide sequence ID" value="NZ_CP032695.1"/>
</dbReference>
<evidence type="ECO:0000313" key="3">
    <source>
        <dbReference type="Proteomes" id="UP000282195"/>
    </source>
</evidence>
<keyword evidence="3" id="KW-1185">Reference proteome</keyword>
<dbReference type="Pfam" id="PF01609">
    <property type="entry name" value="DDE_Tnp_1"/>
    <property type="match status" value="1"/>
</dbReference>
<dbReference type="OrthoDB" id="9798237at2"/>
<dbReference type="Proteomes" id="UP000282195">
    <property type="component" value="Plasmid pRCCGE525c"/>
</dbReference>
<dbReference type="GO" id="GO:0006313">
    <property type="term" value="P:DNA transposition"/>
    <property type="evidence" value="ECO:0007669"/>
    <property type="project" value="InterPro"/>
</dbReference>
<feature type="domain" description="Transposase IS4-like" evidence="1">
    <location>
        <begin position="9"/>
        <end position="51"/>
    </location>
</feature>
<accession>A0A387G1D4</accession>
<sequence>MPPATLRLRLYKKRNLIERFFAKLKQFCRLATRYDKLLADFRGFVIIAAITTWP</sequence>
<geneLocation type="plasmid" evidence="3">
    <name>prccge525c</name>
</geneLocation>
<proteinExistence type="predicted"/>
<dbReference type="GO" id="GO:0004803">
    <property type="term" value="F:transposase activity"/>
    <property type="evidence" value="ECO:0007669"/>
    <property type="project" value="InterPro"/>
</dbReference>
<reference evidence="2 3" key="1">
    <citation type="submission" date="2018-10" db="EMBL/GenBank/DDBJ databases">
        <title>Rhizobium etli, R. leguminosarum and a new Rhizobium genospecies from Phaseolus dumosus.</title>
        <authorList>
            <person name="Ramirez-Puebla S.T."/>
            <person name="Rogel-Hernandez M.A."/>
            <person name="Guerrero G."/>
            <person name="Ormeno-Orrillo E."/>
            <person name="Martinez-Romero J.C."/>
            <person name="Negrete-Yankelevich S."/>
            <person name="Martinez-Romero E."/>
        </authorList>
    </citation>
    <scope>NUCLEOTIDE SEQUENCE [LARGE SCALE GENOMIC DNA]</scope>
    <source>
        <strain evidence="2 3">CCGE525</strain>
        <plasmid evidence="3">prccge525c</plasmid>
    </source>
</reference>
<keyword evidence="2" id="KW-0614">Plasmid</keyword>
<protein>
    <recommendedName>
        <fullName evidence="1">Transposase IS4-like domain-containing protein</fullName>
    </recommendedName>
</protein>
<evidence type="ECO:0000259" key="1">
    <source>
        <dbReference type="Pfam" id="PF01609"/>
    </source>
</evidence>
<dbReference type="GO" id="GO:0003677">
    <property type="term" value="F:DNA binding"/>
    <property type="evidence" value="ECO:0007669"/>
    <property type="project" value="InterPro"/>
</dbReference>
<gene>
    <name evidence="2" type="ORF">CCGE525_25330</name>
</gene>
<organism evidence="2 3">
    <name type="scientific">Rhizobium jaguaris</name>
    <dbReference type="NCBI Taxonomy" id="1312183"/>
    <lineage>
        <taxon>Bacteria</taxon>
        <taxon>Pseudomonadati</taxon>
        <taxon>Pseudomonadota</taxon>
        <taxon>Alphaproteobacteria</taxon>
        <taxon>Hyphomicrobiales</taxon>
        <taxon>Rhizobiaceae</taxon>
        <taxon>Rhizobium/Agrobacterium group</taxon>
        <taxon>Rhizobium</taxon>
    </lineage>
</organism>
<dbReference type="AlphaFoldDB" id="A0A387G1D4"/>
<evidence type="ECO:0000313" key="2">
    <source>
        <dbReference type="EMBL" id="AYG62164.1"/>
    </source>
</evidence>
<name>A0A387G1D4_9HYPH</name>
<dbReference type="EMBL" id="CP032695">
    <property type="protein sequence ID" value="AYG62164.1"/>
    <property type="molecule type" value="Genomic_DNA"/>
</dbReference>
<dbReference type="InterPro" id="IPR002559">
    <property type="entry name" value="Transposase_11"/>
</dbReference>